<dbReference type="AlphaFoldDB" id="A0A0E0IGE0"/>
<evidence type="ECO:0000313" key="2">
    <source>
        <dbReference type="EnsemblPlants" id="ONIVA09G01260.1"/>
    </source>
</evidence>
<dbReference type="EnsemblPlants" id="ONIVA09G01260.1">
    <property type="protein sequence ID" value="ONIVA09G01260.1"/>
    <property type="gene ID" value="ONIVA09G01260"/>
</dbReference>
<reference evidence="2" key="1">
    <citation type="submission" date="2015-04" db="UniProtKB">
        <authorList>
            <consortium name="EnsemblPlants"/>
        </authorList>
    </citation>
    <scope>IDENTIFICATION</scope>
    <source>
        <strain evidence="2">SL10</strain>
    </source>
</reference>
<accession>A0A0E0IGE0</accession>
<keyword evidence="3" id="KW-1185">Reference proteome</keyword>
<reference evidence="2" key="2">
    <citation type="submission" date="2018-04" db="EMBL/GenBank/DDBJ databases">
        <title>OnivRS2 (Oryza nivara Reference Sequence Version 2).</title>
        <authorList>
            <person name="Zhang J."/>
            <person name="Kudrna D."/>
            <person name="Lee S."/>
            <person name="Talag J."/>
            <person name="Rajasekar S."/>
            <person name="Welchert J."/>
            <person name="Hsing Y.-I."/>
            <person name="Wing R.A."/>
        </authorList>
    </citation>
    <scope>NUCLEOTIDE SEQUENCE [LARGE SCALE GENOMIC DNA]</scope>
    <source>
        <strain evidence="2">SL10</strain>
    </source>
</reference>
<evidence type="ECO:0000256" key="1">
    <source>
        <dbReference type="SAM" id="MobiDB-lite"/>
    </source>
</evidence>
<evidence type="ECO:0000313" key="3">
    <source>
        <dbReference type="Proteomes" id="UP000006591"/>
    </source>
</evidence>
<dbReference type="Gramene" id="ONIVA09G01260.1">
    <property type="protein sequence ID" value="ONIVA09G01260.1"/>
    <property type="gene ID" value="ONIVA09G01260"/>
</dbReference>
<dbReference type="HOGENOM" id="CLU_2125106_0_0_1"/>
<feature type="region of interest" description="Disordered" evidence="1">
    <location>
        <begin position="66"/>
        <end position="88"/>
    </location>
</feature>
<sequence>MATPFATTIAAAASALTSISATEVRHAAGQEEATGLGHRQASAVAKGRNAAVDGLGLRAEQLWLGDDDGGEVRTGEGEGQAGAVAEGRDAVADGVVLRAEHPRLGDDDGSEVRT</sequence>
<protein>
    <submittedName>
        <fullName evidence="2">Uncharacterized protein</fullName>
    </submittedName>
</protein>
<name>A0A0E0IGE0_ORYNI</name>
<organism evidence="2">
    <name type="scientific">Oryza nivara</name>
    <name type="common">Indian wild rice</name>
    <name type="synonym">Oryza sativa f. spontanea</name>
    <dbReference type="NCBI Taxonomy" id="4536"/>
    <lineage>
        <taxon>Eukaryota</taxon>
        <taxon>Viridiplantae</taxon>
        <taxon>Streptophyta</taxon>
        <taxon>Embryophyta</taxon>
        <taxon>Tracheophyta</taxon>
        <taxon>Spermatophyta</taxon>
        <taxon>Magnoliopsida</taxon>
        <taxon>Liliopsida</taxon>
        <taxon>Poales</taxon>
        <taxon>Poaceae</taxon>
        <taxon>BOP clade</taxon>
        <taxon>Oryzoideae</taxon>
        <taxon>Oryzeae</taxon>
        <taxon>Oryzinae</taxon>
        <taxon>Oryza</taxon>
    </lineage>
</organism>
<proteinExistence type="predicted"/>
<dbReference type="Proteomes" id="UP000006591">
    <property type="component" value="Chromosome 9"/>
</dbReference>